<evidence type="ECO:0000313" key="1">
    <source>
        <dbReference type="EMBL" id="KAJ9059628.1"/>
    </source>
</evidence>
<gene>
    <name evidence="1" type="ORF">DSO57_1000584</name>
</gene>
<accession>A0ACC2SB54</accession>
<proteinExistence type="predicted"/>
<reference evidence="1" key="1">
    <citation type="submission" date="2022-04" db="EMBL/GenBank/DDBJ databases">
        <title>Genome of the entomopathogenic fungus Entomophthora muscae.</title>
        <authorList>
            <person name="Elya C."/>
            <person name="Lovett B.R."/>
            <person name="Lee E."/>
            <person name="Macias A.M."/>
            <person name="Hajek A.E."/>
            <person name="De Bivort B.L."/>
            <person name="Kasson M.T."/>
            <person name="De Fine Licht H.H."/>
            <person name="Stajich J.E."/>
        </authorList>
    </citation>
    <scope>NUCLEOTIDE SEQUENCE</scope>
    <source>
        <strain evidence="1">Berkeley</strain>
    </source>
</reference>
<protein>
    <submittedName>
        <fullName evidence="1">Uncharacterized protein</fullName>
    </submittedName>
</protein>
<name>A0ACC2SB54_9FUNG</name>
<organism evidence="1 2">
    <name type="scientific">Entomophthora muscae</name>
    <dbReference type="NCBI Taxonomy" id="34485"/>
    <lineage>
        <taxon>Eukaryota</taxon>
        <taxon>Fungi</taxon>
        <taxon>Fungi incertae sedis</taxon>
        <taxon>Zoopagomycota</taxon>
        <taxon>Entomophthoromycotina</taxon>
        <taxon>Entomophthoromycetes</taxon>
        <taxon>Entomophthorales</taxon>
        <taxon>Entomophthoraceae</taxon>
        <taxon>Entomophthora</taxon>
    </lineage>
</organism>
<comment type="caution">
    <text evidence="1">The sequence shown here is derived from an EMBL/GenBank/DDBJ whole genome shotgun (WGS) entry which is preliminary data.</text>
</comment>
<evidence type="ECO:0000313" key="2">
    <source>
        <dbReference type="Proteomes" id="UP001165960"/>
    </source>
</evidence>
<sequence length="453" mass="49615">MANFDKTPLPNPQFYILLCIRFIEPISFSLLFPFVYFMVKDFNLTDDASMISYYAGMISSSYAVGEFLGGVPWGMLSDRIGRKPVITLGLLGTSVSLFMFGLSQSLPWAMTTRFMGGILNGNVGVIKSMVGEMTDRTNRADAFSYLSMMLGLGFIVGPIFGGFLTHPTENFPWLFGNNQFLKTHPYFLPCGLTASLCLIGFVFAHVFLQETLQRPPPTGVSIVTPLLGASPAEQRPGTKLSDMTKGTWLVIASCMGTCLIQVMCEELFPFWASTAVKDGGLGFNSSDIGMLGSIMGAVLVLIQMFVFVKLKERFGTLNLLCGGYLLYVPLYFCMPLVRTVLVGNHLQLAWALLLLLNAIKTFCSVLGFTTTNILLPESCPNKATLGTINGISNSLASLMRGIGPYICGVVYSWSLSSNLPFPFDYHFTFFLISGLGLATFFIARQITPAMVSY</sequence>
<dbReference type="Proteomes" id="UP001165960">
    <property type="component" value="Unassembled WGS sequence"/>
</dbReference>
<dbReference type="EMBL" id="QTSX02005681">
    <property type="protein sequence ID" value="KAJ9059628.1"/>
    <property type="molecule type" value="Genomic_DNA"/>
</dbReference>
<keyword evidence="2" id="KW-1185">Reference proteome</keyword>